<gene>
    <name evidence="5" type="ORF">SAMN05444409_3584</name>
</gene>
<sequence>MKKLQFESLVISDLEGEEFGHPSHSHTYYEMIYVLKGNGNHHINNIILPYKCGDLFLISPDDQHYFEYNKYSRLIFIKFTDDYFKGNKHLSPDSFAMNSPENVMRKQILKEKKLIFTEPCKTILKKTIENILSYNCRKDVSTSPIVFYQILSIFGLIKEATSKMDIRLDFGLQNKEDVISYIHQNIYQPETIRIKNIAYHFNISPTYFSAYFKRNFEVSYRDYVNDYRMALIERRMESGQNTIKQIAYEFGFTDESHLSHYFKNKKSKTLGSYKNKSRSLA</sequence>
<reference evidence="6" key="1">
    <citation type="submission" date="2016-11" db="EMBL/GenBank/DDBJ databases">
        <authorList>
            <person name="Varghese N."/>
            <person name="Submissions S."/>
        </authorList>
    </citation>
    <scope>NUCLEOTIDE SEQUENCE [LARGE SCALE GENOMIC DNA]</scope>
    <source>
        <strain evidence="6">DSM 27623</strain>
    </source>
</reference>
<dbReference type="EMBL" id="FSRK01000003">
    <property type="protein sequence ID" value="SIO45557.1"/>
    <property type="molecule type" value="Genomic_DNA"/>
</dbReference>
<dbReference type="AlphaFoldDB" id="A0A1N6JN02"/>
<keyword evidence="1" id="KW-0805">Transcription regulation</keyword>
<dbReference type="OrthoDB" id="636258at2"/>
<dbReference type="Gene3D" id="1.10.10.60">
    <property type="entry name" value="Homeodomain-like"/>
    <property type="match status" value="2"/>
</dbReference>
<dbReference type="SUPFAM" id="SSF51182">
    <property type="entry name" value="RmlC-like cupins"/>
    <property type="match status" value="1"/>
</dbReference>
<evidence type="ECO:0000256" key="3">
    <source>
        <dbReference type="ARBA" id="ARBA00023163"/>
    </source>
</evidence>
<evidence type="ECO:0000259" key="4">
    <source>
        <dbReference type="PROSITE" id="PS01124"/>
    </source>
</evidence>
<feature type="domain" description="HTH araC/xylS-type" evidence="4">
    <location>
        <begin position="176"/>
        <end position="276"/>
    </location>
</feature>
<dbReference type="PROSITE" id="PS01124">
    <property type="entry name" value="HTH_ARAC_FAMILY_2"/>
    <property type="match status" value="1"/>
</dbReference>
<proteinExistence type="predicted"/>
<organism evidence="5 6">
    <name type="scientific">Epilithonimonas zeae</name>
    <dbReference type="NCBI Taxonomy" id="1416779"/>
    <lineage>
        <taxon>Bacteria</taxon>
        <taxon>Pseudomonadati</taxon>
        <taxon>Bacteroidota</taxon>
        <taxon>Flavobacteriia</taxon>
        <taxon>Flavobacteriales</taxon>
        <taxon>Weeksellaceae</taxon>
        <taxon>Chryseobacterium group</taxon>
        <taxon>Epilithonimonas</taxon>
    </lineage>
</organism>
<dbReference type="InterPro" id="IPR003313">
    <property type="entry name" value="AraC-bd"/>
</dbReference>
<keyword evidence="6" id="KW-1185">Reference proteome</keyword>
<dbReference type="Gene3D" id="2.60.120.10">
    <property type="entry name" value="Jelly Rolls"/>
    <property type="match status" value="1"/>
</dbReference>
<dbReference type="Pfam" id="PF02311">
    <property type="entry name" value="AraC_binding"/>
    <property type="match status" value="1"/>
</dbReference>
<keyword evidence="2" id="KW-0238">DNA-binding</keyword>
<evidence type="ECO:0000313" key="6">
    <source>
        <dbReference type="Proteomes" id="UP000185207"/>
    </source>
</evidence>
<dbReference type="STRING" id="1416779.SAMN05444409_3584"/>
<dbReference type="InterPro" id="IPR018062">
    <property type="entry name" value="HTH_AraC-typ_CS"/>
</dbReference>
<dbReference type="PANTHER" id="PTHR43280:SF34">
    <property type="entry name" value="ARAC-FAMILY TRANSCRIPTIONAL REGULATOR"/>
    <property type="match status" value="1"/>
</dbReference>
<dbReference type="RefSeq" id="WP_083600816.1">
    <property type="nucleotide sequence ID" value="NZ_FSRK01000003.1"/>
</dbReference>
<dbReference type="InterPro" id="IPR011051">
    <property type="entry name" value="RmlC_Cupin_sf"/>
</dbReference>
<dbReference type="GO" id="GO:0043565">
    <property type="term" value="F:sequence-specific DNA binding"/>
    <property type="evidence" value="ECO:0007669"/>
    <property type="project" value="InterPro"/>
</dbReference>
<dbReference type="InterPro" id="IPR009057">
    <property type="entry name" value="Homeodomain-like_sf"/>
</dbReference>
<evidence type="ECO:0000256" key="1">
    <source>
        <dbReference type="ARBA" id="ARBA00023015"/>
    </source>
</evidence>
<accession>A0A1N6JN02</accession>
<dbReference type="PROSITE" id="PS00041">
    <property type="entry name" value="HTH_ARAC_FAMILY_1"/>
    <property type="match status" value="1"/>
</dbReference>
<dbReference type="Pfam" id="PF12833">
    <property type="entry name" value="HTH_18"/>
    <property type="match status" value="1"/>
</dbReference>
<keyword evidence="3" id="KW-0804">Transcription</keyword>
<dbReference type="InterPro" id="IPR018060">
    <property type="entry name" value="HTH_AraC"/>
</dbReference>
<evidence type="ECO:0000256" key="2">
    <source>
        <dbReference type="ARBA" id="ARBA00023125"/>
    </source>
</evidence>
<dbReference type="GO" id="GO:0003700">
    <property type="term" value="F:DNA-binding transcription factor activity"/>
    <property type="evidence" value="ECO:0007669"/>
    <property type="project" value="InterPro"/>
</dbReference>
<dbReference type="SMART" id="SM00342">
    <property type="entry name" value="HTH_ARAC"/>
    <property type="match status" value="1"/>
</dbReference>
<protein>
    <submittedName>
        <fullName evidence="5">Transcriptional regulator, AraC family</fullName>
    </submittedName>
</protein>
<dbReference type="InterPro" id="IPR014710">
    <property type="entry name" value="RmlC-like_jellyroll"/>
</dbReference>
<dbReference type="Proteomes" id="UP000185207">
    <property type="component" value="Unassembled WGS sequence"/>
</dbReference>
<evidence type="ECO:0000313" key="5">
    <source>
        <dbReference type="EMBL" id="SIO45557.1"/>
    </source>
</evidence>
<dbReference type="PANTHER" id="PTHR43280">
    <property type="entry name" value="ARAC-FAMILY TRANSCRIPTIONAL REGULATOR"/>
    <property type="match status" value="1"/>
</dbReference>
<dbReference type="SUPFAM" id="SSF46689">
    <property type="entry name" value="Homeodomain-like"/>
    <property type="match status" value="2"/>
</dbReference>
<name>A0A1N6JN02_9FLAO</name>